<proteinExistence type="inferred from homology"/>
<dbReference type="InterPro" id="IPR000668">
    <property type="entry name" value="Peptidase_C1A_C"/>
</dbReference>
<name>A0AAP0BLV6_9ASPA</name>
<evidence type="ECO:0000256" key="1">
    <source>
        <dbReference type="ARBA" id="ARBA00008455"/>
    </source>
</evidence>
<dbReference type="AlphaFoldDB" id="A0AAP0BLV6"/>
<dbReference type="Proteomes" id="UP001418222">
    <property type="component" value="Unassembled WGS sequence"/>
</dbReference>
<dbReference type="PANTHER" id="PTHR12411">
    <property type="entry name" value="CYSTEINE PROTEASE FAMILY C1-RELATED"/>
    <property type="match status" value="1"/>
</dbReference>
<organism evidence="10 11">
    <name type="scientific">Platanthera zijinensis</name>
    <dbReference type="NCBI Taxonomy" id="2320716"/>
    <lineage>
        <taxon>Eukaryota</taxon>
        <taxon>Viridiplantae</taxon>
        <taxon>Streptophyta</taxon>
        <taxon>Embryophyta</taxon>
        <taxon>Tracheophyta</taxon>
        <taxon>Spermatophyta</taxon>
        <taxon>Magnoliopsida</taxon>
        <taxon>Liliopsida</taxon>
        <taxon>Asparagales</taxon>
        <taxon>Orchidaceae</taxon>
        <taxon>Orchidoideae</taxon>
        <taxon>Orchideae</taxon>
        <taxon>Orchidinae</taxon>
        <taxon>Platanthera</taxon>
    </lineage>
</organism>
<keyword evidence="5" id="KW-0788">Thiol protease</keyword>
<dbReference type="PROSITE" id="PS00640">
    <property type="entry name" value="THIOL_PROTEASE_ASN"/>
    <property type="match status" value="1"/>
</dbReference>
<evidence type="ECO:0000256" key="5">
    <source>
        <dbReference type="ARBA" id="ARBA00022807"/>
    </source>
</evidence>
<dbReference type="EMBL" id="JBBWWQ010000007">
    <property type="protein sequence ID" value="KAK8942828.1"/>
    <property type="molecule type" value="Genomic_DNA"/>
</dbReference>
<evidence type="ECO:0000313" key="10">
    <source>
        <dbReference type="EMBL" id="KAK8942828.1"/>
    </source>
</evidence>
<dbReference type="CDD" id="cd02248">
    <property type="entry name" value="Peptidase_C1A"/>
    <property type="match status" value="1"/>
</dbReference>
<feature type="signal peptide" evidence="7">
    <location>
        <begin position="1"/>
        <end position="21"/>
    </location>
</feature>
<evidence type="ECO:0000256" key="7">
    <source>
        <dbReference type="SAM" id="SignalP"/>
    </source>
</evidence>
<feature type="domain" description="Peptidase C1A papain C-terminal" evidence="8">
    <location>
        <begin position="124"/>
        <end position="340"/>
    </location>
</feature>
<evidence type="ECO:0000259" key="8">
    <source>
        <dbReference type="SMART" id="SM00645"/>
    </source>
</evidence>
<comment type="similarity">
    <text evidence="1">Belongs to the peptidase C1 family.</text>
</comment>
<evidence type="ECO:0000256" key="4">
    <source>
        <dbReference type="ARBA" id="ARBA00022801"/>
    </source>
</evidence>
<dbReference type="SMART" id="SM00645">
    <property type="entry name" value="Pept_C1"/>
    <property type="match status" value="1"/>
</dbReference>
<dbReference type="InterPro" id="IPR013201">
    <property type="entry name" value="Prot_inhib_I29"/>
</dbReference>
<dbReference type="InterPro" id="IPR025660">
    <property type="entry name" value="Pept_his_AS"/>
</dbReference>
<protein>
    <submittedName>
        <fullName evidence="10">Uncharacterized protein</fullName>
    </submittedName>
</protein>
<dbReference type="SUPFAM" id="SSF54001">
    <property type="entry name" value="Cysteine proteinases"/>
    <property type="match status" value="1"/>
</dbReference>
<comment type="caution">
    <text evidence="10">The sequence shown here is derived from an EMBL/GenBank/DDBJ whole genome shotgun (WGS) entry which is preliminary data.</text>
</comment>
<sequence length="342" mass="37132">MRSLFLALVVVGAFAASAASASRIILPGTTPSSAQRYQQWMAQHGKAYKDAAEKAHRFEIFKSNMEHVERFNAGKHKYWLGLNQFSDLTNDEFVGLYTGYKRPASKFNSPKTSFRYENVSVAAVAATVDWRKRGAVTPVKNQGQCESCWAFSAVAATEGINKIKRGKLVSLSEQELVDCDVNGEDDGCKGGYMEDAFKFIINNGGIDTERNYPYDAAAGSCNSKKEADRAVDITGFEIVPENSESALLKAVSGQPVSVSVDAGGNFQHYKGGIFAGPCGTKLNHGVTVVGYDADEDGTKYWLVKNSWGTGWGEKGYIRMERGIDGVKGLCGIAMDASYPTIN</sequence>
<evidence type="ECO:0000256" key="2">
    <source>
        <dbReference type="ARBA" id="ARBA00022670"/>
    </source>
</evidence>
<dbReference type="Gene3D" id="3.90.70.10">
    <property type="entry name" value="Cysteine proteinases"/>
    <property type="match status" value="1"/>
</dbReference>
<keyword evidence="2" id="KW-0645">Protease</keyword>
<keyword evidence="6" id="KW-1015">Disulfide bond</keyword>
<dbReference type="PROSITE" id="PS00139">
    <property type="entry name" value="THIOL_PROTEASE_CYS"/>
    <property type="match status" value="1"/>
</dbReference>
<feature type="domain" description="Cathepsin propeptide inhibitor" evidence="9">
    <location>
        <begin position="37"/>
        <end position="93"/>
    </location>
</feature>
<dbReference type="InterPro" id="IPR013128">
    <property type="entry name" value="Peptidase_C1A"/>
</dbReference>
<dbReference type="PROSITE" id="PS00639">
    <property type="entry name" value="THIOL_PROTEASE_HIS"/>
    <property type="match status" value="1"/>
</dbReference>
<dbReference type="Pfam" id="PF08246">
    <property type="entry name" value="Inhibitor_I29"/>
    <property type="match status" value="1"/>
</dbReference>
<feature type="chain" id="PRO_5042847935" evidence="7">
    <location>
        <begin position="22"/>
        <end position="342"/>
    </location>
</feature>
<accession>A0AAP0BLV6</accession>
<dbReference type="Pfam" id="PF00112">
    <property type="entry name" value="Peptidase_C1"/>
    <property type="match status" value="1"/>
</dbReference>
<gene>
    <name evidence="10" type="ORF">KSP39_PZI009196</name>
</gene>
<reference evidence="10 11" key="1">
    <citation type="journal article" date="2022" name="Nat. Plants">
        <title>Genomes of leafy and leafless Platanthera orchids illuminate the evolution of mycoheterotrophy.</title>
        <authorList>
            <person name="Li M.H."/>
            <person name="Liu K.W."/>
            <person name="Li Z."/>
            <person name="Lu H.C."/>
            <person name="Ye Q.L."/>
            <person name="Zhang D."/>
            <person name="Wang J.Y."/>
            <person name="Li Y.F."/>
            <person name="Zhong Z.M."/>
            <person name="Liu X."/>
            <person name="Yu X."/>
            <person name="Liu D.K."/>
            <person name="Tu X.D."/>
            <person name="Liu B."/>
            <person name="Hao Y."/>
            <person name="Liao X.Y."/>
            <person name="Jiang Y.T."/>
            <person name="Sun W.H."/>
            <person name="Chen J."/>
            <person name="Chen Y.Q."/>
            <person name="Ai Y."/>
            <person name="Zhai J.W."/>
            <person name="Wu S.S."/>
            <person name="Zhou Z."/>
            <person name="Hsiao Y.Y."/>
            <person name="Wu W.L."/>
            <person name="Chen Y.Y."/>
            <person name="Lin Y.F."/>
            <person name="Hsu J.L."/>
            <person name="Li C.Y."/>
            <person name="Wang Z.W."/>
            <person name="Zhao X."/>
            <person name="Zhong W.Y."/>
            <person name="Ma X.K."/>
            <person name="Ma L."/>
            <person name="Huang J."/>
            <person name="Chen G.Z."/>
            <person name="Huang M.Z."/>
            <person name="Huang L."/>
            <person name="Peng D.H."/>
            <person name="Luo Y.B."/>
            <person name="Zou S.Q."/>
            <person name="Chen S.P."/>
            <person name="Lan S."/>
            <person name="Tsai W.C."/>
            <person name="Van de Peer Y."/>
            <person name="Liu Z.J."/>
        </authorList>
    </citation>
    <scope>NUCLEOTIDE SEQUENCE [LARGE SCALE GENOMIC DNA]</scope>
    <source>
        <strain evidence="10">Lor287</strain>
    </source>
</reference>
<dbReference type="GO" id="GO:0006508">
    <property type="term" value="P:proteolysis"/>
    <property type="evidence" value="ECO:0007669"/>
    <property type="project" value="UniProtKB-KW"/>
</dbReference>
<dbReference type="SMART" id="SM00848">
    <property type="entry name" value="Inhibitor_I29"/>
    <property type="match status" value="1"/>
</dbReference>
<keyword evidence="11" id="KW-1185">Reference proteome</keyword>
<dbReference type="PRINTS" id="PR00705">
    <property type="entry name" value="PAPAIN"/>
</dbReference>
<evidence type="ECO:0000256" key="3">
    <source>
        <dbReference type="ARBA" id="ARBA00022729"/>
    </source>
</evidence>
<keyword evidence="3 7" id="KW-0732">Signal</keyword>
<evidence type="ECO:0000256" key="6">
    <source>
        <dbReference type="ARBA" id="ARBA00023157"/>
    </source>
</evidence>
<evidence type="ECO:0000259" key="9">
    <source>
        <dbReference type="SMART" id="SM00848"/>
    </source>
</evidence>
<dbReference type="InterPro" id="IPR000169">
    <property type="entry name" value="Pept_cys_AS"/>
</dbReference>
<keyword evidence="4" id="KW-0378">Hydrolase</keyword>
<dbReference type="InterPro" id="IPR038765">
    <property type="entry name" value="Papain-like_cys_pep_sf"/>
</dbReference>
<evidence type="ECO:0000313" key="11">
    <source>
        <dbReference type="Proteomes" id="UP001418222"/>
    </source>
</evidence>
<dbReference type="FunFam" id="3.90.70.10:FF:000023">
    <property type="entry name" value="Senescence-specific cysteine protease SAG39"/>
    <property type="match status" value="1"/>
</dbReference>
<dbReference type="InterPro" id="IPR025661">
    <property type="entry name" value="Pept_asp_AS"/>
</dbReference>
<dbReference type="InterPro" id="IPR039417">
    <property type="entry name" value="Peptidase_C1A_papain-like"/>
</dbReference>
<dbReference type="GO" id="GO:0008234">
    <property type="term" value="F:cysteine-type peptidase activity"/>
    <property type="evidence" value="ECO:0007669"/>
    <property type="project" value="UniProtKB-KW"/>
</dbReference>